<evidence type="ECO:0000313" key="2">
    <source>
        <dbReference type="Proteomes" id="UP001321526"/>
    </source>
</evidence>
<gene>
    <name evidence="1" type="ORF">EVC62_13100</name>
</gene>
<dbReference type="InterPro" id="IPR021856">
    <property type="entry name" value="DUF3465"/>
</dbReference>
<keyword evidence="2" id="KW-1185">Reference proteome</keyword>
<sequence length="117" mass="13491">MLAHWQAPAMTPQAAFEAQREGVWVEGEGQVQRLLPDDDKGSRHQRFVLALRSGQTLLIAHNIDLAPRLDGLAREDTVRFRGEYVWNAKGGVVHWTHRDPRGERPGGWLEWQGRRYR</sequence>
<name>A0ABY8FLW6_9GAMM</name>
<proteinExistence type="predicted"/>
<dbReference type="Proteomes" id="UP001321526">
    <property type="component" value="Chromosome"/>
</dbReference>
<protein>
    <submittedName>
        <fullName evidence="1">DUF3465 domain-containing protein</fullName>
    </submittedName>
</protein>
<evidence type="ECO:0000313" key="1">
    <source>
        <dbReference type="EMBL" id="WFF43627.1"/>
    </source>
</evidence>
<reference evidence="1 2" key="1">
    <citation type="submission" date="2019-01" db="EMBL/GenBank/DDBJ databases">
        <title>Genome sequence of Salinicola endophyticus REST5.</title>
        <authorList>
            <person name="Nascimento F.X."/>
        </authorList>
    </citation>
    <scope>NUCLEOTIDE SEQUENCE [LARGE SCALE GENOMIC DNA]</scope>
    <source>
        <strain evidence="1 2">REST5</strain>
    </source>
</reference>
<dbReference type="EMBL" id="CP035631">
    <property type="protein sequence ID" value="WFF43627.1"/>
    <property type="molecule type" value="Genomic_DNA"/>
</dbReference>
<accession>A0ABY8FLW6</accession>
<dbReference type="Pfam" id="PF11948">
    <property type="entry name" value="DUF3465"/>
    <property type="match status" value="1"/>
</dbReference>
<organism evidence="1 2">
    <name type="scientific">Salinicola endophyticus</name>
    <dbReference type="NCBI Taxonomy" id="1949083"/>
    <lineage>
        <taxon>Bacteria</taxon>
        <taxon>Pseudomonadati</taxon>
        <taxon>Pseudomonadota</taxon>
        <taxon>Gammaproteobacteria</taxon>
        <taxon>Oceanospirillales</taxon>
        <taxon>Halomonadaceae</taxon>
        <taxon>Salinicola</taxon>
    </lineage>
</organism>